<dbReference type="KEGG" id="fes:HER31_02160"/>
<dbReference type="InterPro" id="IPR010987">
    <property type="entry name" value="Glutathione-S-Trfase_C-like"/>
</dbReference>
<dbReference type="SFLD" id="SFLDS00019">
    <property type="entry name" value="Glutathione_Transferase_(cytos"/>
    <property type="match status" value="1"/>
</dbReference>
<dbReference type="PROSITE" id="PS50405">
    <property type="entry name" value="GST_CTER"/>
    <property type="match status" value="1"/>
</dbReference>
<dbReference type="Pfam" id="PF02798">
    <property type="entry name" value="GST_N"/>
    <property type="match status" value="1"/>
</dbReference>
<dbReference type="PROSITE" id="PS50404">
    <property type="entry name" value="GST_NTER"/>
    <property type="match status" value="1"/>
</dbReference>
<dbReference type="InterPro" id="IPR040079">
    <property type="entry name" value="Glutathione_S-Trfase"/>
</dbReference>
<proteinExistence type="predicted"/>
<dbReference type="EMBL" id="CP051180">
    <property type="protein sequence ID" value="QIZ75805.1"/>
    <property type="molecule type" value="Genomic_DNA"/>
</dbReference>
<protein>
    <submittedName>
        <fullName evidence="3">Glutathione S-transferase family protein</fullName>
    </submittedName>
</protein>
<dbReference type="AlphaFoldDB" id="A0A6H1U9S4"/>
<keyword evidence="4" id="KW-1185">Reference proteome</keyword>
<dbReference type="SUPFAM" id="SSF52833">
    <property type="entry name" value="Thioredoxin-like"/>
    <property type="match status" value="1"/>
</dbReference>
<dbReference type="PANTHER" id="PTHR44051:SF19">
    <property type="entry name" value="DISULFIDE-BOND OXIDOREDUCTASE YFCG"/>
    <property type="match status" value="1"/>
</dbReference>
<organism evidence="3 4">
    <name type="scientific">Ferrimonas lipolytica</name>
    <dbReference type="NCBI Taxonomy" id="2724191"/>
    <lineage>
        <taxon>Bacteria</taxon>
        <taxon>Pseudomonadati</taxon>
        <taxon>Pseudomonadota</taxon>
        <taxon>Gammaproteobacteria</taxon>
        <taxon>Alteromonadales</taxon>
        <taxon>Ferrimonadaceae</taxon>
        <taxon>Ferrimonas</taxon>
    </lineage>
</organism>
<dbReference type="Proteomes" id="UP000501602">
    <property type="component" value="Chromosome"/>
</dbReference>
<feature type="domain" description="GST C-terminal" evidence="2">
    <location>
        <begin position="82"/>
        <end position="209"/>
    </location>
</feature>
<evidence type="ECO:0000259" key="2">
    <source>
        <dbReference type="PROSITE" id="PS50405"/>
    </source>
</evidence>
<gene>
    <name evidence="3" type="ORF">HER31_02160</name>
</gene>
<dbReference type="Gene3D" id="1.20.1050.10">
    <property type="match status" value="1"/>
</dbReference>
<feature type="domain" description="GST N-terminal" evidence="1">
    <location>
        <begin position="1"/>
        <end position="80"/>
    </location>
</feature>
<dbReference type="Gene3D" id="3.40.30.10">
    <property type="entry name" value="Glutaredoxin"/>
    <property type="match status" value="1"/>
</dbReference>
<dbReference type="Pfam" id="PF13410">
    <property type="entry name" value="GST_C_2"/>
    <property type="match status" value="1"/>
</dbReference>
<dbReference type="GO" id="GO:0016740">
    <property type="term" value="F:transferase activity"/>
    <property type="evidence" value="ECO:0007669"/>
    <property type="project" value="UniProtKB-KW"/>
</dbReference>
<dbReference type="SFLD" id="SFLDG01151">
    <property type="entry name" value="Main.2:_Nu-like"/>
    <property type="match status" value="1"/>
</dbReference>
<evidence type="ECO:0000313" key="3">
    <source>
        <dbReference type="EMBL" id="QIZ75805.1"/>
    </source>
</evidence>
<dbReference type="SUPFAM" id="SSF47616">
    <property type="entry name" value="GST C-terminal domain-like"/>
    <property type="match status" value="1"/>
</dbReference>
<evidence type="ECO:0000313" key="4">
    <source>
        <dbReference type="Proteomes" id="UP000501602"/>
    </source>
</evidence>
<dbReference type="InterPro" id="IPR036249">
    <property type="entry name" value="Thioredoxin-like_sf"/>
</dbReference>
<dbReference type="PANTHER" id="PTHR44051">
    <property type="entry name" value="GLUTATHIONE S-TRANSFERASE-RELATED"/>
    <property type="match status" value="1"/>
</dbReference>
<dbReference type="InterPro" id="IPR004045">
    <property type="entry name" value="Glutathione_S-Trfase_N"/>
</dbReference>
<dbReference type="CDD" id="cd03048">
    <property type="entry name" value="GST_N_Ure2p_like"/>
    <property type="match status" value="1"/>
</dbReference>
<sequence length="222" mass="24707">MLKFFFNKAPNPMKIALFLEETGIPHQKVAVDTLKGEQHSAEFLAINPNAKVPAIEDNGVRVFDSSAILLYLADKHGTLAGSPEDRGELLSWMMFIATGIGPFSGQSVHFRHAAPVEQPYAINRYLREAQRHYSVLDKHLTGRNFIVGESLTIADISAWGWIDKAAVVLGDEGLTPYPNLQRWFASIDSREAVARARTLGHDVEFKSTVDDEAKHALYPSNY</sequence>
<accession>A0A6H1U9S4</accession>
<keyword evidence="3" id="KW-0808">Transferase</keyword>
<dbReference type="RefSeq" id="WP_168659066.1">
    <property type="nucleotide sequence ID" value="NZ_CP051180.1"/>
</dbReference>
<dbReference type="SFLD" id="SFLDG00358">
    <property type="entry name" value="Main_(cytGST)"/>
    <property type="match status" value="1"/>
</dbReference>
<reference evidence="3 4" key="1">
    <citation type="submission" date="2020-04" db="EMBL/GenBank/DDBJ databases">
        <title>Ferrimonas sp. S7 isolated from sea water.</title>
        <authorList>
            <person name="Bae S.S."/>
            <person name="Baek K."/>
        </authorList>
    </citation>
    <scope>NUCLEOTIDE SEQUENCE [LARGE SCALE GENOMIC DNA]</scope>
    <source>
        <strain evidence="3 4">S7</strain>
    </source>
</reference>
<dbReference type="InterPro" id="IPR036282">
    <property type="entry name" value="Glutathione-S-Trfase_C_sf"/>
</dbReference>
<evidence type="ECO:0000259" key="1">
    <source>
        <dbReference type="PROSITE" id="PS50404"/>
    </source>
</evidence>
<name>A0A6H1U9S4_9GAMM</name>